<dbReference type="SUPFAM" id="SSF56935">
    <property type="entry name" value="Porins"/>
    <property type="match status" value="1"/>
</dbReference>
<evidence type="ECO:0000256" key="2">
    <source>
        <dbReference type="SAM" id="SignalP"/>
    </source>
</evidence>
<name>A0A423PSS6_9GAMM</name>
<feature type="compositionally biased region" description="Basic and acidic residues" evidence="1">
    <location>
        <begin position="61"/>
        <end position="79"/>
    </location>
</feature>
<feature type="compositionally biased region" description="Polar residues" evidence="1">
    <location>
        <begin position="46"/>
        <end position="59"/>
    </location>
</feature>
<keyword evidence="2" id="KW-0732">Signal</keyword>
<dbReference type="AlphaFoldDB" id="A0A423PSS6"/>
<gene>
    <name evidence="3" type="ORF">SAHL_09920</name>
</gene>
<reference evidence="3 4" key="1">
    <citation type="submission" date="2013-10" db="EMBL/GenBank/DDBJ databases">
        <title>Salinisphaera halophila YIM 95161 Genome Sequencing.</title>
        <authorList>
            <person name="Lai Q."/>
            <person name="Li C."/>
            <person name="Shao Z."/>
        </authorList>
    </citation>
    <scope>NUCLEOTIDE SEQUENCE [LARGE SCALE GENOMIC DNA]</scope>
    <source>
        <strain evidence="3 4">YIM 95161</strain>
    </source>
</reference>
<dbReference type="Pfam" id="PF19577">
    <property type="entry name" value="DcaP"/>
    <property type="match status" value="1"/>
</dbReference>
<dbReference type="Proteomes" id="UP000285123">
    <property type="component" value="Unassembled WGS sequence"/>
</dbReference>
<dbReference type="RefSeq" id="WP_123591258.1">
    <property type="nucleotide sequence ID" value="NZ_AYKF01000085.1"/>
</dbReference>
<sequence length="462" mass="50353">MNTSLKGASALTLGLVIATGAGIGSANAATNAELEQRIQRLEQMLQETRAQQQADTNIRSAEPDMDKSSKLDQPDEGFRLSDNTTLKVGGYVKFDTVYSTSSDGPVGEKGRNFYIPSTIPVGSDDSYSYTDFNARQTRINLTSLTELGDHKIKGFVEFDFYGTDGSDALSNDFAPRLRHAFMEIDDTWLFGQTWSNFMDLRAFPETLDFFASNEGIVYARQPQVRYTNHDWTPGELSFSLENPYTSLGAGEDVSLVDGDDDPLSEDESGLPEATVSYTQSTGFGHLSLGGLVHEVSADNLENTNSVIEDDSALGYGVRLSGTVNLGGSGDKIGFSGTYGDGLGRYLGLGVIDEGYVDNSGDIETIPYVGGYAFLRHYWSPKWRSNFVVGTLHVDNDDAQTPVPLDNPNNDVTKKVNSVHANLLWNPLEPITLGIEYAYAEREVESGADGEINRVQASAKYAF</sequence>
<feature type="region of interest" description="Disordered" evidence="1">
    <location>
        <begin position="46"/>
        <end position="79"/>
    </location>
</feature>
<evidence type="ECO:0000313" key="4">
    <source>
        <dbReference type="Proteomes" id="UP000285123"/>
    </source>
</evidence>
<feature type="chain" id="PRO_5019272457" description="Porin" evidence="2">
    <location>
        <begin position="29"/>
        <end position="462"/>
    </location>
</feature>
<comment type="caution">
    <text evidence="3">The sequence shown here is derived from an EMBL/GenBank/DDBJ whole genome shotgun (WGS) entry which is preliminary data.</text>
</comment>
<accession>A0A423PSS6</accession>
<evidence type="ECO:0008006" key="5">
    <source>
        <dbReference type="Google" id="ProtNLM"/>
    </source>
</evidence>
<proteinExistence type="predicted"/>
<evidence type="ECO:0000256" key="1">
    <source>
        <dbReference type="SAM" id="MobiDB-lite"/>
    </source>
</evidence>
<dbReference type="InterPro" id="IPR045748">
    <property type="entry name" value="DcaP"/>
</dbReference>
<organism evidence="3 4">
    <name type="scientific">Salinisphaera orenii YIM 95161</name>
    <dbReference type="NCBI Taxonomy" id="1051139"/>
    <lineage>
        <taxon>Bacteria</taxon>
        <taxon>Pseudomonadati</taxon>
        <taxon>Pseudomonadota</taxon>
        <taxon>Gammaproteobacteria</taxon>
        <taxon>Salinisphaerales</taxon>
        <taxon>Salinisphaeraceae</taxon>
        <taxon>Salinisphaera</taxon>
    </lineage>
</organism>
<feature type="signal peptide" evidence="2">
    <location>
        <begin position="1"/>
        <end position="28"/>
    </location>
</feature>
<evidence type="ECO:0000313" key="3">
    <source>
        <dbReference type="EMBL" id="ROO28659.1"/>
    </source>
</evidence>
<dbReference type="EMBL" id="AYKF01000085">
    <property type="protein sequence ID" value="ROO28659.1"/>
    <property type="molecule type" value="Genomic_DNA"/>
</dbReference>
<dbReference type="OrthoDB" id="190887at2"/>
<protein>
    <recommendedName>
        <fullName evidence="5">Porin</fullName>
    </recommendedName>
</protein>